<evidence type="ECO:0000256" key="3">
    <source>
        <dbReference type="ARBA" id="ARBA00022612"/>
    </source>
</evidence>
<evidence type="ECO:0000256" key="4">
    <source>
        <dbReference type="ARBA" id="ARBA00022670"/>
    </source>
</evidence>
<keyword evidence="16" id="KW-0808">Transferase</keyword>
<comment type="function">
    <text evidence="1">The aspartyl protease (PR) mediates the proteolytic cleavages of the Gag and Gag-Pol polyproteins after assembly of the VLP.</text>
</comment>
<gene>
    <name evidence="23" type="ORF">VP01_1222g1</name>
</gene>
<evidence type="ECO:0000256" key="14">
    <source>
        <dbReference type="ARBA" id="ARBA00022908"/>
    </source>
</evidence>
<evidence type="ECO:0000256" key="19">
    <source>
        <dbReference type="ARBA" id="ARBA00048173"/>
    </source>
</evidence>
<evidence type="ECO:0000256" key="5">
    <source>
        <dbReference type="ARBA" id="ARBA00022695"/>
    </source>
</evidence>
<evidence type="ECO:0000313" key="23">
    <source>
        <dbReference type="EMBL" id="KNZ62793.1"/>
    </source>
</evidence>
<keyword evidence="8" id="KW-0547">Nucleotide-binding</keyword>
<evidence type="ECO:0000256" key="20">
    <source>
        <dbReference type="ARBA" id="ARBA00049244"/>
    </source>
</evidence>
<dbReference type="VEuPathDB" id="FungiDB:VP01_1222g1"/>
<keyword evidence="5" id="KW-0548">Nucleotidyltransferase</keyword>
<dbReference type="Proteomes" id="UP000037035">
    <property type="component" value="Unassembled WGS sequence"/>
</dbReference>
<keyword evidence="17" id="KW-0917">Virion maturation</keyword>
<dbReference type="GO" id="GO:0006508">
    <property type="term" value="P:proteolysis"/>
    <property type="evidence" value="ECO:0007669"/>
    <property type="project" value="UniProtKB-KW"/>
</dbReference>
<dbReference type="InterPro" id="IPR036397">
    <property type="entry name" value="RNaseH_sf"/>
</dbReference>
<evidence type="ECO:0000256" key="1">
    <source>
        <dbReference type="ARBA" id="ARBA00002180"/>
    </source>
</evidence>
<dbReference type="GO" id="GO:0005524">
    <property type="term" value="F:ATP binding"/>
    <property type="evidence" value="ECO:0007669"/>
    <property type="project" value="UniProtKB-KW"/>
</dbReference>
<evidence type="ECO:0000256" key="13">
    <source>
        <dbReference type="ARBA" id="ARBA00022884"/>
    </source>
</evidence>
<dbReference type="GO" id="GO:0015074">
    <property type="term" value="P:DNA integration"/>
    <property type="evidence" value="ECO:0007669"/>
    <property type="project" value="UniProtKB-KW"/>
</dbReference>
<dbReference type="Pfam" id="PF25597">
    <property type="entry name" value="SH3_retrovirus"/>
    <property type="match status" value="1"/>
</dbReference>
<keyword evidence="24" id="KW-1185">Reference proteome</keyword>
<dbReference type="GO" id="GO:0008233">
    <property type="term" value="F:peptidase activity"/>
    <property type="evidence" value="ECO:0007669"/>
    <property type="project" value="UniProtKB-KW"/>
</dbReference>
<keyword evidence="7" id="KW-0479">Metal-binding</keyword>
<evidence type="ECO:0000256" key="17">
    <source>
        <dbReference type="ARBA" id="ARBA00023113"/>
    </source>
</evidence>
<dbReference type="InterPro" id="IPR012337">
    <property type="entry name" value="RNaseH-like_sf"/>
</dbReference>
<dbReference type="InterPro" id="IPR039537">
    <property type="entry name" value="Retrotran_Ty1/copia-like"/>
</dbReference>
<evidence type="ECO:0000256" key="8">
    <source>
        <dbReference type="ARBA" id="ARBA00022741"/>
    </source>
</evidence>
<keyword evidence="2" id="KW-0815">Transposition</keyword>
<dbReference type="Gene3D" id="3.30.420.10">
    <property type="entry name" value="Ribonuclease H-like superfamily/Ribonuclease H"/>
    <property type="match status" value="1"/>
</dbReference>
<dbReference type="GO" id="GO:0046872">
    <property type="term" value="F:metal ion binding"/>
    <property type="evidence" value="ECO:0007669"/>
    <property type="project" value="UniProtKB-KW"/>
</dbReference>
<evidence type="ECO:0000256" key="16">
    <source>
        <dbReference type="ARBA" id="ARBA00022932"/>
    </source>
</evidence>
<dbReference type="GO" id="GO:0003964">
    <property type="term" value="F:RNA-directed DNA polymerase activity"/>
    <property type="evidence" value="ECO:0007669"/>
    <property type="project" value="UniProtKB-KW"/>
</dbReference>
<keyword evidence="15" id="KW-0695">RNA-directed DNA polymerase</keyword>
<comment type="catalytic activity">
    <reaction evidence="19">
        <text>DNA(n) + a 2'-deoxyribonucleoside 5'-triphosphate = DNA(n+1) + diphosphate</text>
        <dbReference type="Rhea" id="RHEA:22508"/>
        <dbReference type="Rhea" id="RHEA-COMP:17339"/>
        <dbReference type="Rhea" id="RHEA-COMP:17340"/>
        <dbReference type="ChEBI" id="CHEBI:33019"/>
        <dbReference type="ChEBI" id="CHEBI:61560"/>
        <dbReference type="ChEBI" id="CHEBI:173112"/>
        <dbReference type="EC" id="2.7.7.49"/>
    </reaction>
</comment>
<organism evidence="23 24">
    <name type="scientific">Puccinia sorghi</name>
    <dbReference type="NCBI Taxonomy" id="27349"/>
    <lineage>
        <taxon>Eukaryota</taxon>
        <taxon>Fungi</taxon>
        <taxon>Dikarya</taxon>
        <taxon>Basidiomycota</taxon>
        <taxon>Pucciniomycotina</taxon>
        <taxon>Pucciniomycetes</taxon>
        <taxon>Pucciniales</taxon>
        <taxon>Pucciniaceae</taxon>
        <taxon>Puccinia</taxon>
    </lineage>
</organism>
<evidence type="ECO:0000313" key="24">
    <source>
        <dbReference type="Proteomes" id="UP000037035"/>
    </source>
</evidence>
<dbReference type="GO" id="GO:0005634">
    <property type="term" value="C:nucleus"/>
    <property type="evidence" value="ECO:0007669"/>
    <property type="project" value="UniProtKB-ARBA"/>
</dbReference>
<dbReference type="GO" id="GO:0006310">
    <property type="term" value="P:DNA recombination"/>
    <property type="evidence" value="ECO:0007669"/>
    <property type="project" value="UniProtKB-KW"/>
</dbReference>
<evidence type="ECO:0000256" key="9">
    <source>
        <dbReference type="ARBA" id="ARBA00022759"/>
    </source>
</evidence>
<dbReference type="GO" id="GO:0032196">
    <property type="term" value="P:transposition"/>
    <property type="evidence" value="ECO:0007669"/>
    <property type="project" value="UniProtKB-KW"/>
</dbReference>
<keyword evidence="13" id="KW-0694">RNA-binding</keyword>
<proteinExistence type="predicted"/>
<dbReference type="Pfam" id="PF22936">
    <property type="entry name" value="Pol_BBD"/>
    <property type="match status" value="1"/>
</dbReference>
<comment type="caution">
    <text evidence="23">The sequence shown here is derived from an EMBL/GenBank/DDBJ whole genome shotgun (WGS) entry which is preliminary data.</text>
</comment>
<feature type="domain" description="Integrase catalytic" evidence="22">
    <location>
        <begin position="163"/>
        <end position="328"/>
    </location>
</feature>
<evidence type="ECO:0000256" key="11">
    <source>
        <dbReference type="ARBA" id="ARBA00022840"/>
    </source>
</evidence>
<sequence length="513" mass="57747">MVSNRNLFITLDKTEGGMINTSCGTNTLAIKGRGTISVCYNKKPLLFHDVLFVPNITVNLLSMRQLLLEKFQIEFNLNNFAATKANEIKLEGYYRNNLPMIEFENLGHVSHLSQAEVLHKSLGHVSYSRIRNKLGIPINPPGSCKACAVSKITKASYKHRSSKASKPFEELHLDLIGPVTTMSHKGHRYILTIVDANTRFCSAIPLKTKSDVFATLTHVINTEAKRLGYFPSILHSDRGTEFVNAGLEEYCRSNIIRQRFSNAYTPQQNGLAERFNRTILESLRTILYDSGFRLNMWNEVISACILTLNQIPTHRSNKSPFELFKGRTIPLDFFRPIGNPTVVYSHGKKDKLAPRGNLGKLIGFNTELKSYRILMNDGRMLESKNVEFLDFETSPSSLADHDELLVEETKENLVKCSAAKESESNPEIPEVKIEEEEESPEDQDKEKEKSGDDSDDVDVDIAEILVPKSSTPRIPECFAKLFREKTPLCGSKLLTLSSIQSRIMESIPQLDGS</sequence>
<dbReference type="OrthoDB" id="3261476at2759"/>
<evidence type="ECO:0000256" key="6">
    <source>
        <dbReference type="ARBA" id="ARBA00022722"/>
    </source>
</evidence>
<accession>A0A0L6VQ14</accession>
<dbReference type="Pfam" id="PF00665">
    <property type="entry name" value="rve"/>
    <property type="match status" value="1"/>
</dbReference>
<protein>
    <recommendedName>
        <fullName evidence="22">Integrase catalytic domain-containing protein</fullName>
    </recommendedName>
</protein>
<dbReference type="EMBL" id="LAVV01002477">
    <property type="protein sequence ID" value="KNZ62793.1"/>
    <property type="molecule type" value="Genomic_DNA"/>
</dbReference>
<keyword evidence="9" id="KW-0255">Endonuclease</keyword>
<dbReference type="PANTHER" id="PTHR42648">
    <property type="entry name" value="TRANSPOSASE, PUTATIVE-RELATED"/>
    <property type="match status" value="1"/>
</dbReference>
<dbReference type="InterPro" id="IPR057670">
    <property type="entry name" value="SH3_retrovirus"/>
</dbReference>
<feature type="region of interest" description="Disordered" evidence="21">
    <location>
        <begin position="416"/>
        <end position="459"/>
    </location>
</feature>
<dbReference type="PANTHER" id="PTHR42648:SF11">
    <property type="entry name" value="TRANSPOSON TY4-P GAG-POL POLYPROTEIN"/>
    <property type="match status" value="1"/>
</dbReference>
<dbReference type="InterPro" id="IPR054722">
    <property type="entry name" value="PolX-like_BBD"/>
</dbReference>
<evidence type="ECO:0000256" key="18">
    <source>
        <dbReference type="ARBA" id="ARBA00023172"/>
    </source>
</evidence>
<dbReference type="SUPFAM" id="SSF53098">
    <property type="entry name" value="Ribonuclease H-like"/>
    <property type="match status" value="1"/>
</dbReference>
<feature type="compositionally biased region" description="Basic and acidic residues" evidence="21">
    <location>
        <begin position="442"/>
        <end position="452"/>
    </location>
</feature>
<dbReference type="InterPro" id="IPR001584">
    <property type="entry name" value="Integrase_cat-core"/>
</dbReference>
<evidence type="ECO:0000256" key="15">
    <source>
        <dbReference type="ARBA" id="ARBA00022918"/>
    </source>
</evidence>
<dbReference type="GO" id="GO:0003723">
    <property type="term" value="F:RNA binding"/>
    <property type="evidence" value="ECO:0007669"/>
    <property type="project" value="UniProtKB-KW"/>
</dbReference>
<dbReference type="GO" id="GO:0003887">
    <property type="term" value="F:DNA-directed DNA polymerase activity"/>
    <property type="evidence" value="ECO:0007669"/>
    <property type="project" value="UniProtKB-KW"/>
</dbReference>
<reference evidence="23 24" key="1">
    <citation type="submission" date="2015-08" db="EMBL/GenBank/DDBJ databases">
        <title>Next Generation Sequencing and Analysis of the Genome of Puccinia sorghi L Schw, the Causal Agent of Maize Common Rust.</title>
        <authorList>
            <person name="Rochi L."/>
            <person name="Burguener G."/>
            <person name="Darino M."/>
            <person name="Turjanski A."/>
            <person name="Kreff E."/>
            <person name="Dieguez M.J."/>
            <person name="Sacco F."/>
        </authorList>
    </citation>
    <scope>NUCLEOTIDE SEQUENCE [LARGE SCALE GENOMIC DNA]</scope>
    <source>
        <strain evidence="23 24">RO10H11247</strain>
    </source>
</reference>
<name>A0A0L6VQ14_9BASI</name>
<evidence type="ECO:0000256" key="12">
    <source>
        <dbReference type="ARBA" id="ARBA00022842"/>
    </source>
</evidence>
<keyword evidence="10" id="KW-0378">Hydrolase</keyword>
<dbReference type="GO" id="GO:0004519">
    <property type="term" value="F:endonuclease activity"/>
    <property type="evidence" value="ECO:0007669"/>
    <property type="project" value="UniProtKB-KW"/>
</dbReference>
<evidence type="ECO:0000256" key="2">
    <source>
        <dbReference type="ARBA" id="ARBA00022578"/>
    </source>
</evidence>
<evidence type="ECO:0000256" key="21">
    <source>
        <dbReference type="SAM" id="MobiDB-lite"/>
    </source>
</evidence>
<keyword evidence="3" id="KW-1188">Viral release from host cell</keyword>
<evidence type="ECO:0000259" key="22">
    <source>
        <dbReference type="PROSITE" id="PS50994"/>
    </source>
</evidence>
<keyword evidence="16" id="KW-0239">DNA-directed DNA polymerase</keyword>
<dbReference type="PROSITE" id="PS50994">
    <property type="entry name" value="INTEGRASE"/>
    <property type="match status" value="1"/>
</dbReference>
<comment type="catalytic activity">
    <reaction evidence="20">
        <text>DNA(n) + a 2'-deoxyribonucleoside 5'-triphosphate = DNA(n+1) + diphosphate</text>
        <dbReference type="Rhea" id="RHEA:22508"/>
        <dbReference type="Rhea" id="RHEA-COMP:17339"/>
        <dbReference type="Rhea" id="RHEA-COMP:17340"/>
        <dbReference type="ChEBI" id="CHEBI:33019"/>
        <dbReference type="ChEBI" id="CHEBI:61560"/>
        <dbReference type="ChEBI" id="CHEBI:173112"/>
        <dbReference type="EC" id="2.7.7.7"/>
    </reaction>
</comment>
<dbReference type="AlphaFoldDB" id="A0A0L6VQ14"/>
<keyword evidence="12" id="KW-0460">Magnesium</keyword>
<keyword evidence="4" id="KW-0645">Protease</keyword>
<keyword evidence="6" id="KW-0540">Nuclease</keyword>
<keyword evidence="18" id="KW-0233">DNA recombination</keyword>
<evidence type="ECO:0000256" key="10">
    <source>
        <dbReference type="ARBA" id="ARBA00022801"/>
    </source>
</evidence>
<evidence type="ECO:0000256" key="7">
    <source>
        <dbReference type="ARBA" id="ARBA00022723"/>
    </source>
</evidence>
<keyword evidence="14" id="KW-0229">DNA integration</keyword>
<keyword evidence="11" id="KW-0067">ATP-binding</keyword>